<dbReference type="InterPro" id="IPR025857">
    <property type="entry name" value="MacB_PCD"/>
</dbReference>
<keyword evidence="3 6" id="KW-0812">Transmembrane</keyword>
<feature type="transmembrane region" description="Helical" evidence="6">
    <location>
        <begin position="20"/>
        <end position="38"/>
    </location>
</feature>
<keyword evidence="2" id="KW-1003">Cell membrane</keyword>
<evidence type="ECO:0000313" key="9">
    <source>
        <dbReference type="EMBL" id="ADU31014.1"/>
    </source>
</evidence>
<dbReference type="HOGENOM" id="CLU_039499_1_1_9"/>
<dbReference type="AlphaFoldDB" id="E6TVJ7"/>
<evidence type="ECO:0000313" key="10">
    <source>
        <dbReference type="Proteomes" id="UP000001401"/>
    </source>
</evidence>
<keyword evidence="4 6" id="KW-1133">Transmembrane helix</keyword>
<dbReference type="OrthoDB" id="9812886at2"/>
<feature type="transmembrane region" description="Helical" evidence="6">
    <location>
        <begin position="416"/>
        <end position="439"/>
    </location>
</feature>
<dbReference type="InterPro" id="IPR050250">
    <property type="entry name" value="Macrolide_Exporter_MacB"/>
</dbReference>
<name>E6TVJ7_EVAC2</name>
<evidence type="ECO:0000256" key="1">
    <source>
        <dbReference type="ARBA" id="ARBA00004651"/>
    </source>
</evidence>
<evidence type="ECO:0000256" key="4">
    <source>
        <dbReference type="ARBA" id="ARBA00022989"/>
    </source>
</evidence>
<dbReference type="GO" id="GO:0022857">
    <property type="term" value="F:transmembrane transporter activity"/>
    <property type="evidence" value="ECO:0007669"/>
    <property type="project" value="TreeGrafter"/>
</dbReference>
<dbReference type="Proteomes" id="UP000001401">
    <property type="component" value="Chromosome"/>
</dbReference>
<feature type="transmembrane region" description="Helical" evidence="6">
    <location>
        <begin position="343"/>
        <end position="369"/>
    </location>
</feature>
<feature type="domain" description="ABC3 transporter permease C-terminal" evidence="7">
    <location>
        <begin position="302"/>
        <end position="441"/>
    </location>
</feature>
<organism evidence="9 10">
    <name type="scientific">Evansella cellulosilytica (strain ATCC 21833 / DSM 2522 / FERM P-1141 / JCM 9156 / N-4)</name>
    <name type="common">Bacillus cellulosilyticus</name>
    <dbReference type="NCBI Taxonomy" id="649639"/>
    <lineage>
        <taxon>Bacteria</taxon>
        <taxon>Bacillati</taxon>
        <taxon>Bacillota</taxon>
        <taxon>Bacilli</taxon>
        <taxon>Bacillales</taxon>
        <taxon>Bacillaceae</taxon>
        <taxon>Evansella</taxon>
    </lineage>
</organism>
<dbReference type="STRING" id="649639.Bcell_2759"/>
<dbReference type="Pfam" id="PF02687">
    <property type="entry name" value="FtsX"/>
    <property type="match status" value="1"/>
</dbReference>
<dbReference type="KEGG" id="bco:Bcell_2759"/>
<keyword evidence="5 6" id="KW-0472">Membrane</keyword>
<dbReference type="GO" id="GO:0005886">
    <property type="term" value="C:plasma membrane"/>
    <property type="evidence" value="ECO:0007669"/>
    <property type="project" value="UniProtKB-SubCell"/>
</dbReference>
<dbReference type="PANTHER" id="PTHR30572">
    <property type="entry name" value="MEMBRANE COMPONENT OF TRANSPORTER-RELATED"/>
    <property type="match status" value="1"/>
</dbReference>
<evidence type="ECO:0000256" key="6">
    <source>
        <dbReference type="SAM" id="Phobius"/>
    </source>
</evidence>
<protein>
    <recommendedName>
        <fullName evidence="11">ABC3 transporter permease protein domain-containing protein</fullName>
    </recommendedName>
</protein>
<dbReference type="eggNOG" id="COG0577">
    <property type="taxonomic scope" value="Bacteria"/>
</dbReference>
<dbReference type="InterPro" id="IPR003838">
    <property type="entry name" value="ABC3_permease_C"/>
</dbReference>
<evidence type="ECO:0000259" key="8">
    <source>
        <dbReference type="Pfam" id="PF12704"/>
    </source>
</evidence>
<sequence>MNFIRRAIQSVIVRKGKNLLLFLILFFIYNLVLTSLAIQSSVQQINMDTRESIGNEVILEFNNAANTDVNEAPVNVEEATSLKTNDLVTAYNYKSAVPSIAEGFSPVSHTESTENDGDSIEEHFEQPNIYIEALLFSEYAQGFERELETLIDGRHITDEDEKNNVVVIEKNLAIHNDLEVGDTLSLKPLHENTSHPFEIVGIYETKQRPDPNHPFFSLDMSSPYNKIYIPYTEARYFDDRLTEGLVWEVVFYLKSGKYIDQFIEDARAESPVDFGLFHMYASDDLFSYITGAIGNVASFSTIMLYIVTGAGAMIICLIIMISLKERTKEIGILFSLGESRLKIIGQILSEVIIIAIIAFSLSVVSGQAISQSIANYLLDRELTVEEEVPLMEQNMLITESIERHDELNVQLSLPIIITYAFSSLFIICIAIIIPAFMLLRYEPRSILIKHD</sequence>
<feature type="domain" description="MacB-like periplasmic core" evidence="8">
    <location>
        <begin position="79"/>
        <end position="268"/>
    </location>
</feature>
<evidence type="ECO:0000256" key="5">
    <source>
        <dbReference type="ARBA" id="ARBA00023136"/>
    </source>
</evidence>
<evidence type="ECO:0008006" key="11">
    <source>
        <dbReference type="Google" id="ProtNLM"/>
    </source>
</evidence>
<proteinExistence type="predicted"/>
<accession>E6TVJ7</accession>
<comment type="subcellular location">
    <subcellularLocation>
        <location evidence="1">Cell membrane</location>
        <topology evidence="1">Multi-pass membrane protein</topology>
    </subcellularLocation>
</comment>
<evidence type="ECO:0000256" key="2">
    <source>
        <dbReference type="ARBA" id="ARBA00022475"/>
    </source>
</evidence>
<reference evidence="9" key="1">
    <citation type="submission" date="2010-12" db="EMBL/GenBank/DDBJ databases">
        <title>Complete sequence of Bacillus cellulosilyticus DSM 2522.</title>
        <authorList>
            <consortium name="US DOE Joint Genome Institute"/>
            <person name="Lucas S."/>
            <person name="Copeland A."/>
            <person name="Lapidus A."/>
            <person name="Cheng J.-F."/>
            <person name="Bruce D."/>
            <person name="Goodwin L."/>
            <person name="Pitluck S."/>
            <person name="Chertkov O."/>
            <person name="Detter J.C."/>
            <person name="Han C."/>
            <person name="Tapia R."/>
            <person name="Land M."/>
            <person name="Hauser L."/>
            <person name="Jeffries C."/>
            <person name="Kyrpides N."/>
            <person name="Ivanova N."/>
            <person name="Mikhailova N."/>
            <person name="Brumm P."/>
            <person name="Mead D."/>
            <person name="Woyke T."/>
        </authorList>
    </citation>
    <scope>NUCLEOTIDE SEQUENCE [LARGE SCALE GENOMIC DNA]</scope>
    <source>
        <strain evidence="9">DSM 2522</strain>
    </source>
</reference>
<dbReference type="RefSeq" id="WP_013489347.1">
    <property type="nucleotide sequence ID" value="NC_014829.1"/>
</dbReference>
<dbReference type="EMBL" id="CP002394">
    <property type="protein sequence ID" value="ADU31014.1"/>
    <property type="molecule type" value="Genomic_DNA"/>
</dbReference>
<gene>
    <name evidence="9" type="ordered locus">Bcell_2759</name>
</gene>
<evidence type="ECO:0000256" key="3">
    <source>
        <dbReference type="ARBA" id="ARBA00022692"/>
    </source>
</evidence>
<dbReference type="PANTHER" id="PTHR30572:SF9">
    <property type="entry name" value="ABC TRANSPORTER PERMEASE PROTEIN"/>
    <property type="match status" value="1"/>
</dbReference>
<keyword evidence="10" id="KW-1185">Reference proteome</keyword>
<evidence type="ECO:0000259" key="7">
    <source>
        <dbReference type="Pfam" id="PF02687"/>
    </source>
</evidence>
<dbReference type="Pfam" id="PF12704">
    <property type="entry name" value="MacB_PCD"/>
    <property type="match status" value="1"/>
</dbReference>
<feature type="transmembrane region" description="Helical" evidence="6">
    <location>
        <begin position="302"/>
        <end position="323"/>
    </location>
</feature>